<dbReference type="GO" id="GO:0004364">
    <property type="term" value="F:glutathione transferase activity"/>
    <property type="evidence" value="ECO:0007669"/>
    <property type="project" value="UniProtKB-EC"/>
</dbReference>
<organism evidence="2 3">
    <name type="scientific">Yokenella regensburgei</name>
    <dbReference type="NCBI Taxonomy" id="158877"/>
    <lineage>
        <taxon>Bacteria</taxon>
        <taxon>Pseudomonadati</taxon>
        <taxon>Pseudomonadota</taxon>
        <taxon>Gammaproteobacteria</taxon>
        <taxon>Enterobacterales</taxon>
        <taxon>Enterobacteriaceae</taxon>
        <taxon>Yokenella</taxon>
    </lineage>
</organism>
<dbReference type="CDD" id="cd03188">
    <property type="entry name" value="GST_C_Beta"/>
    <property type="match status" value="1"/>
</dbReference>
<dbReference type="Proteomes" id="UP000251313">
    <property type="component" value="Unassembled WGS sequence"/>
</dbReference>
<reference evidence="2 3" key="1">
    <citation type="submission" date="2018-06" db="EMBL/GenBank/DDBJ databases">
        <authorList>
            <consortium name="Pathogen Informatics"/>
            <person name="Doyle S."/>
        </authorList>
    </citation>
    <scope>NUCLEOTIDE SEQUENCE [LARGE SCALE GENOMIC DNA]</scope>
    <source>
        <strain evidence="2 3">NCTC11967</strain>
    </source>
</reference>
<sequence>MMTLYGVPGWGSAIAEVMLTMAKIPYRFVDVDGFDRPGPQNDSLAALNPLCQVPTVKMTDGSIMTETAAIALMILDECPELAPPVDTPQRRQFQRLLAWFVANVYPTFTYADYPERWTEKGADELKANCLAYRNSLYQWLESQLSLTPYSFGEQLTLFDAYLVVIYHWGPREAWFQTHTPKLYAIAQSVGERPELQEVLARNGYTRSTNG</sequence>
<dbReference type="Pfam" id="PF13409">
    <property type="entry name" value="GST_N_2"/>
    <property type="match status" value="1"/>
</dbReference>
<dbReference type="InterPro" id="IPR036249">
    <property type="entry name" value="Thioredoxin-like_sf"/>
</dbReference>
<dbReference type="InterPro" id="IPR004045">
    <property type="entry name" value="Glutathione_S-Trfase_N"/>
</dbReference>
<proteinExistence type="predicted"/>
<dbReference type="Gene3D" id="3.40.30.10">
    <property type="entry name" value="Glutaredoxin"/>
    <property type="match status" value="1"/>
</dbReference>
<dbReference type="RefSeq" id="WP_038257655.1">
    <property type="nucleotide sequence ID" value="NZ_CAKMYC010000002.1"/>
</dbReference>
<dbReference type="InterPro" id="IPR010987">
    <property type="entry name" value="Glutathione-S-Trfase_C-like"/>
</dbReference>
<dbReference type="EMBL" id="UAVL01000001">
    <property type="protein sequence ID" value="SQA60858.1"/>
    <property type="molecule type" value="Genomic_DNA"/>
</dbReference>
<protein>
    <submittedName>
        <fullName evidence="2">Glutathione S-transferase GST-6.0</fullName>
        <ecNumber evidence="2">2.5.1.18</ecNumber>
    </submittedName>
</protein>
<dbReference type="CDD" id="cd03057">
    <property type="entry name" value="GST_N_Beta"/>
    <property type="match status" value="1"/>
</dbReference>
<dbReference type="Gene3D" id="1.20.1050.10">
    <property type="match status" value="1"/>
</dbReference>
<evidence type="ECO:0000313" key="3">
    <source>
        <dbReference type="Proteomes" id="UP000251313"/>
    </source>
</evidence>
<feature type="domain" description="GST C-terminal" evidence="1">
    <location>
        <begin position="86"/>
        <end position="210"/>
    </location>
</feature>
<name>A0AB38FRZ3_9ENTR</name>
<dbReference type="SUPFAM" id="SSF47616">
    <property type="entry name" value="GST C-terminal domain-like"/>
    <property type="match status" value="1"/>
</dbReference>
<dbReference type="SUPFAM" id="SSF52833">
    <property type="entry name" value="Thioredoxin-like"/>
    <property type="match status" value="1"/>
</dbReference>
<comment type="caution">
    <text evidence="2">The sequence shown here is derived from an EMBL/GenBank/DDBJ whole genome shotgun (WGS) entry which is preliminary data.</text>
</comment>
<dbReference type="PANTHER" id="PTHR44051:SF8">
    <property type="entry name" value="GLUTATHIONE S-TRANSFERASE GSTA"/>
    <property type="match status" value="1"/>
</dbReference>
<dbReference type="InterPro" id="IPR036282">
    <property type="entry name" value="Glutathione-S-Trfase_C_sf"/>
</dbReference>
<evidence type="ECO:0000313" key="2">
    <source>
        <dbReference type="EMBL" id="SQA60858.1"/>
    </source>
</evidence>
<dbReference type="PROSITE" id="PS50405">
    <property type="entry name" value="GST_CTER"/>
    <property type="match status" value="1"/>
</dbReference>
<dbReference type="EC" id="2.5.1.18" evidence="2"/>
<gene>
    <name evidence="2" type="primary">gstB_2</name>
    <name evidence="2" type="ORF">NCTC11967_00932</name>
</gene>
<evidence type="ECO:0000259" key="1">
    <source>
        <dbReference type="PROSITE" id="PS50405"/>
    </source>
</evidence>
<dbReference type="PANTHER" id="PTHR44051">
    <property type="entry name" value="GLUTATHIONE S-TRANSFERASE-RELATED"/>
    <property type="match status" value="1"/>
</dbReference>
<accession>A0AB38FRZ3</accession>
<dbReference type="AlphaFoldDB" id="A0AB38FRZ3"/>
<keyword evidence="2" id="KW-0808">Transferase</keyword>